<evidence type="ECO:0000313" key="3">
    <source>
        <dbReference type="Proteomes" id="UP000586976"/>
    </source>
</evidence>
<name>A0A7W2D8H3_9ACTN</name>
<feature type="compositionally biased region" description="Low complexity" evidence="1">
    <location>
        <begin position="279"/>
        <end position="293"/>
    </location>
</feature>
<feature type="region of interest" description="Disordered" evidence="1">
    <location>
        <begin position="172"/>
        <end position="237"/>
    </location>
</feature>
<sequence>MDLESIADELYGLHPTQFVEARAIRGAEARRAGKAKLAAEIAALRRPTLSAWASNLLVRSEPVQVARLLRLGEGLRQAHQDLARERLKRLSRQQHTLVGVLSRQARTLAAEAGHPIGEAAQRKVEQTLHAVLTDPAAAQEWASGRLVNALVAPVGFTAAAVATDVPVRPALTAHSARRRKTPPGPDLHVTSPKTAREKRLEDDRRRKLAQANREAEAAEQHARRREEEHQKAQADVERAEASLHELEERATELARQLHATAELRRRVRTELDNARHRATQTAPAARHARRAAQTALARLERLET</sequence>
<accession>A0A7W2D8H3</accession>
<feature type="region of interest" description="Disordered" evidence="1">
    <location>
        <begin position="270"/>
        <end position="293"/>
    </location>
</feature>
<proteinExistence type="predicted"/>
<evidence type="ECO:0000313" key="2">
    <source>
        <dbReference type="EMBL" id="MBA4866688.1"/>
    </source>
</evidence>
<feature type="compositionally biased region" description="Basic and acidic residues" evidence="1">
    <location>
        <begin position="194"/>
        <end position="205"/>
    </location>
</feature>
<feature type="compositionally biased region" description="Basic and acidic residues" evidence="1">
    <location>
        <begin position="213"/>
        <end position="237"/>
    </location>
</feature>
<reference evidence="2 3" key="1">
    <citation type="submission" date="2020-07" db="EMBL/GenBank/DDBJ databases">
        <title>Streptomyces isolated from Indian soil.</title>
        <authorList>
            <person name="Mandal S."/>
            <person name="Maiti P.K."/>
        </authorList>
    </citation>
    <scope>NUCLEOTIDE SEQUENCE [LARGE SCALE GENOMIC DNA]</scope>
    <source>
        <strain evidence="2 3">PSKA54</strain>
    </source>
</reference>
<keyword evidence="3" id="KW-1185">Reference proteome</keyword>
<comment type="caution">
    <text evidence="2">The sequence shown here is derived from an EMBL/GenBank/DDBJ whole genome shotgun (WGS) entry which is preliminary data.</text>
</comment>
<evidence type="ECO:0000256" key="1">
    <source>
        <dbReference type="SAM" id="MobiDB-lite"/>
    </source>
</evidence>
<dbReference type="AlphaFoldDB" id="A0A7W2D8H3"/>
<dbReference type="RefSeq" id="WP_181868055.1">
    <property type="nucleotide sequence ID" value="NZ_JACEQY010000070.1"/>
</dbReference>
<gene>
    <name evidence="2" type="ORF">H1V43_36410</name>
</gene>
<protein>
    <submittedName>
        <fullName evidence="2">Uncharacterized protein</fullName>
    </submittedName>
</protein>
<dbReference type="Proteomes" id="UP000586976">
    <property type="component" value="Unassembled WGS sequence"/>
</dbReference>
<dbReference type="EMBL" id="JACEQY010000070">
    <property type="protein sequence ID" value="MBA4866688.1"/>
    <property type="molecule type" value="Genomic_DNA"/>
</dbReference>
<organism evidence="2 3">
    <name type="scientific">Streptomyces himalayensis subsp. aureolus</name>
    <dbReference type="NCBI Taxonomy" id="2758039"/>
    <lineage>
        <taxon>Bacteria</taxon>
        <taxon>Bacillati</taxon>
        <taxon>Actinomycetota</taxon>
        <taxon>Actinomycetes</taxon>
        <taxon>Kitasatosporales</taxon>
        <taxon>Streptomycetaceae</taxon>
        <taxon>Streptomyces</taxon>
        <taxon>Streptomyces himalayensis</taxon>
    </lineage>
</organism>